<reference evidence="1 2" key="1">
    <citation type="submission" date="2018-01" db="EMBL/GenBank/DDBJ databases">
        <title>G. obscuriglobus.</title>
        <authorList>
            <person name="Franke J."/>
            <person name="Blomberg W."/>
            <person name="Selmecki A."/>
        </authorList>
    </citation>
    <scope>NUCLEOTIDE SEQUENCE [LARGE SCALE GENOMIC DNA]</scope>
    <source>
        <strain evidence="1 2">DSM 5831</strain>
    </source>
</reference>
<accession>A0A2Z3GR76</accession>
<sequence>MTCDELKALLADYVGADGVLVVAHERHETVTVHVKGCPKCEVYVSTYSRTVRVVRALPKCGPLPPALEARLRAALAEHLSEEAK</sequence>
<dbReference type="AlphaFoldDB" id="A0A2Z3GR76"/>
<proteinExistence type="predicted"/>
<dbReference type="KEGG" id="gog:C1280_01370"/>
<evidence type="ECO:0008006" key="3">
    <source>
        <dbReference type="Google" id="ProtNLM"/>
    </source>
</evidence>
<evidence type="ECO:0000313" key="1">
    <source>
        <dbReference type="EMBL" id="AWM35808.1"/>
    </source>
</evidence>
<evidence type="ECO:0000313" key="2">
    <source>
        <dbReference type="Proteomes" id="UP000245802"/>
    </source>
</evidence>
<dbReference type="RefSeq" id="WP_010036934.1">
    <property type="nucleotide sequence ID" value="NZ_CP025958.1"/>
</dbReference>
<dbReference type="EMBL" id="CP025958">
    <property type="protein sequence ID" value="AWM35808.1"/>
    <property type="molecule type" value="Genomic_DNA"/>
</dbReference>
<protein>
    <recommendedName>
        <fullName evidence="3">Zinc-finger domain-containing protein</fullName>
    </recommendedName>
</protein>
<dbReference type="Proteomes" id="UP000245802">
    <property type="component" value="Chromosome"/>
</dbReference>
<keyword evidence="2" id="KW-1185">Reference proteome</keyword>
<organism evidence="1 2">
    <name type="scientific">Gemmata obscuriglobus</name>
    <dbReference type="NCBI Taxonomy" id="114"/>
    <lineage>
        <taxon>Bacteria</taxon>
        <taxon>Pseudomonadati</taxon>
        <taxon>Planctomycetota</taxon>
        <taxon>Planctomycetia</taxon>
        <taxon>Gemmatales</taxon>
        <taxon>Gemmataceae</taxon>
        <taxon>Gemmata</taxon>
    </lineage>
</organism>
<name>A0A2Z3GR76_9BACT</name>
<gene>
    <name evidence="1" type="ORF">C1280_01370</name>
</gene>